<evidence type="ECO:0000256" key="6">
    <source>
        <dbReference type="SAM" id="Phobius"/>
    </source>
</evidence>
<feature type="transmembrane region" description="Helical" evidence="6">
    <location>
        <begin position="124"/>
        <end position="148"/>
    </location>
</feature>
<proteinExistence type="predicted"/>
<accession>B9WAN7</accession>
<evidence type="ECO:0000256" key="5">
    <source>
        <dbReference type="SAM" id="MobiDB-lite"/>
    </source>
</evidence>
<feature type="compositionally biased region" description="Gly residues" evidence="5">
    <location>
        <begin position="265"/>
        <end position="277"/>
    </location>
</feature>
<feature type="region of interest" description="Disordered" evidence="5">
    <location>
        <begin position="393"/>
        <end position="436"/>
    </location>
</feature>
<dbReference type="Pfam" id="PF06687">
    <property type="entry name" value="SUR7"/>
    <property type="match status" value="1"/>
</dbReference>
<evidence type="ECO:0000256" key="2">
    <source>
        <dbReference type="ARBA" id="ARBA00022692"/>
    </source>
</evidence>
<comment type="subcellular location">
    <subcellularLocation>
        <location evidence="1">Membrane</location>
        <topology evidence="1">Multi-pass membrane protein</topology>
    </subcellularLocation>
</comment>
<dbReference type="VEuPathDB" id="FungiDB:CD36_16780"/>
<dbReference type="InterPro" id="IPR009571">
    <property type="entry name" value="SUR7/Rim9-like_fungi"/>
</dbReference>
<dbReference type="HOGENOM" id="CLU_037332_0_0_1"/>
<feature type="compositionally biased region" description="Low complexity" evidence="5">
    <location>
        <begin position="396"/>
        <end position="411"/>
    </location>
</feature>
<evidence type="ECO:0000256" key="1">
    <source>
        <dbReference type="ARBA" id="ARBA00004141"/>
    </source>
</evidence>
<dbReference type="CGD" id="CAL0000162480">
    <property type="gene designation" value="Cd36_16780"/>
</dbReference>
<gene>
    <name evidence="7" type="ordered locus">Cd36_16780</name>
    <name evidence="8" type="ORF">CD36_16780</name>
</gene>
<evidence type="ECO:0000313" key="7">
    <source>
        <dbReference type="CGD" id="CAL0000162480"/>
    </source>
</evidence>
<dbReference type="GeneID" id="8045724"/>
<protein>
    <submittedName>
        <fullName evidence="8">Hypothetical membrane protein, conserved</fullName>
    </submittedName>
</protein>
<dbReference type="Proteomes" id="UP000002605">
    <property type="component" value="Chromosome 2"/>
</dbReference>
<feature type="compositionally biased region" description="Polar residues" evidence="5">
    <location>
        <begin position="305"/>
        <end position="337"/>
    </location>
</feature>
<keyword evidence="3 6" id="KW-1133">Transmembrane helix</keyword>
<feature type="region of interest" description="Disordered" evidence="5">
    <location>
        <begin position="556"/>
        <end position="594"/>
    </location>
</feature>
<dbReference type="GO" id="GO:0035838">
    <property type="term" value="C:growing cell tip"/>
    <property type="evidence" value="ECO:0007669"/>
    <property type="project" value="TreeGrafter"/>
</dbReference>
<dbReference type="InterPro" id="IPR051380">
    <property type="entry name" value="pH-response_reg_palI/RIM9"/>
</dbReference>
<dbReference type="GO" id="GO:0032153">
    <property type="term" value="C:cell division site"/>
    <property type="evidence" value="ECO:0007669"/>
    <property type="project" value="TreeGrafter"/>
</dbReference>
<feature type="transmembrane region" description="Helical" evidence="6">
    <location>
        <begin position="91"/>
        <end position="112"/>
    </location>
</feature>
<dbReference type="GO" id="GO:0005886">
    <property type="term" value="C:plasma membrane"/>
    <property type="evidence" value="ECO:0007669"/>
    <property type="project" value="InterPro"/>
</dbReference>
<organism evidence="8 9">
    <name type="scientific">Candida dubliniensis (strain CD36 / ATCC MYA-646 / CBS 7987 / NCPF 3949 / NRRL Y-17841)</name>
    <name type="common">Yeast</name>
    <dbReference type="NCBI Taxonomy" id="573826"/>
    <lineage>
        <taxon>Eukaryota</taxon>
        <taxon>Fungi</taxon>
        <taxon>Dikarya</taxon>
        <taxon>Ascomycota</taxon>
        <taxon>Saccharomycotina</taxon>
        <taxon>Pichiomycetes</taxon>
        <taxon>Debaryomycetaceae</taxon>
        <taxon>Candida/Lodderomyces clade</taxon>
        <taxon>Candida</taxon>
    </lineage>
</organism>
<dbReference type="KEGG" id="cdu:CD36_16780"/>
<sequence>MSFKAGYHTISFLFILVSFVFLLFATISYPVVDIFALSKTSDNKYGIFGVCSTSNSNDCTVGYPLDFAGSMKDNSSGYLFINDTRTTLAKIFVLAPIALGFDLILLIVIFAIHFGSRITVLVGIFLNVISTIASIIACVVIILCFYPHVTWVPWTLVAAAAITFISLILLIISLTVVGNDDDDDDAKSNFDNEDFGRFTNYNRIDDKFNHIQTATFKTSNSLDNDYEYKPHNNNSTNVNNTNFAGGAMNKFPNNNGTVNNSRGAVNGGSTTGSGVGSGTVISGMNPPGHKNGSLTSNSSSYYNNPQTATDFTQRNKPNAYQPSSLGAGSNNGNTASSLPYPPGTPIVNNNNNSRNNYQPGVFDHHLGVEGHKPFTELDDDFDDEEEDLANNRREIVNTNDSDNDSDFTSVSQRPPNPQYYGSNSGNGTVGGGGYLPSSVVNQYSNVQQYQPLHQQGMPPGPPPPQQHRPTGQYSPSTNMGYNNMPLRSGGGVPPPVAGSYFPNQGPVPPPAPPSQQQQVRGPTISDNVLNNNPDFQFSRGGQQQKRRVNPGFVPVAARYNNNQTGPGSKNQNASALMGRRENTGPRNGPYGITR</sequence>
<keyword evidence="4 6" id="KW-0472">Membrane</keyword>
<dbReference type="PANTHER" id="PTHR28013:SF3">
    <property type="entry name" value="PROTEIN DCV1-RELATED"/>
    <property type="match status" value="1"/>
</dbReference>
<feature type="region of interest" description="Disordered" evidence="5">
    <location>
        <begin position="451"/>
        <end position="528"/>
    </location>
</feature>
<evidence type="ECO:0000256" key="3">
    <source>
        <dbReference type="ARBA" id="ARBA00022989"/>
    </source>
</evidence>
<dbReference type="RefSeq" id="XP_002418157.1">
    <property type="nucleotide sequence ID" value="XM_002418112.1"/>
</dbReference>
<feature type="transmembrane region" description="Helical" evidence="6">
    <location>
        <begin position="12"/>
        <end position="32"/>
    </location>
</feature>
<dbReference type="AlphaFoldDB" id="B9WAN7"/>
<dbReference type="EMBL" id="FM992689">
    <property type="protein sequence ID" value="CAX43457.1"/>
    <property type="molecule type" value="Genomic_DNA"/>
</dbReference>
<feature type="transmembrane region" description="Helical" evidence="6">
    <location>
        <begin position="154"/>
        <end position="177"/>
    </location>
</feature>
<keyword evidence="9" id="KW-1185">Reference proteome</keyword>
<reference evidence="8 9" key="1">
    <citation type="journal article" date="2009" name="Genome Res.">
        <title>Comparative genomics of the fungal pathogens Candida dubliniensis and Candida albicans.</title>
        <authorList>
            <person name="Jackson A.P."/>
            <person name="Gamble J.A."/>
            <person name="Yeomans T."/>
            <person name="Moran G.P."/>
            <person name="Saunders D."/>
            <person name="Harris D."/>
            <person name="Aslett M."/>
            <person name="Barrell J.F."/>
            <person name="Butler G."/>
            <person name="Citiulo F."/>
            <person name="Coleman D.C."/>
            <person name="de Groot P.W.J."/>
            <person name="Goodwin T.J."/>
            <person name="Quail M.A."/>
            <person name="McQuillan J."/>
            <person name="Munro C.A."/>
            <person name="Pain A."/>
            <person name="Poulter R.T."/>
            <person name="Rajandream M.A."/>
            <person name="Renauld H."/>
            <person name="Spiering M.J."/>
            <person name="Tivey A."/>
            <person name="Gow N.A.R."/>
            <person name="Barrell B."/>
            <person name="Sullivan D.J."/>
            <person name="Berriman M."/>
        </authorList>
    </citation>
    <scope>NUCLEOTIDE SEQUENCE [LARGE SCALE GENOMIC DNA]</scope>
    <source>
        <strain evidence="9">CD36 / ATCC MYA-646 / CBS 7987 / NCPF 3949 / NRRL Y-17841</strain>
    </source>
</reference>
<keyword evidence="2 6" id="KW-0812">Transmembrane</keyword>
<dbReference type="PANTHER" id="PTHR28013">
    <property type="entry name" value="PROTEIN DCV1-RELATED"/>
    <property type="match status" value="1"/>
</dbReference>
<feature type="region of interest" description="Disordered" evidence="5">
    <location>
        <begin position="261"/>
        <end position="360"/>
    </location>
</feature>
<name>B9WAN7_CANDC</name>
<dbReference type="eggNOG" id="ENOG502RYG1">
    <property type="taxonomic scope" value="Eukaryota"/>
</dbReference>
<evidence type="ECO:0000313" key="8">
    <source>
        <dbReference type="EMBL" id="CAX43457.1"/>
    </source>
</evidence>
<evidence type="ECO:0000256" key="4">
    <source>
        <dbReference type="ARBA" id="ARBA00023136"/>
    </source>
</evidence>
<feature type="compositionally biased region" description="Polar residues" evidence="5">
    <location>
        <begin position="559"/>
        <end position="574"/>
    </location>
</feature>
<dbReference type="OrthoDB" id="2354757at2759"/>
<evidence type="ECO:0000313" key="9">
    <source>
        <dbReference type="Proteomes" id="UP000002605"/>
    </source>
</evidence>